<accession>A0A381SYJ2</accession>
<dbReference type="AlphaFoldDB" id="A0A381SYJ2"/>
<evidence type="ECO:0000313" key="1">
    <source>
        <dbReference type="EMBL" id="SVA09046.1"/>
    </source>
</evidence>
<reference evidence="1" key="1">
    <citation type="submission" date="2018-05" db="EMBL/GenBank/DDBJ databases">
        <authorList>
            <person name="Lanie J.A."/>
            <person name="Ng W.-L."/>
            <person name="Kazmierczak K.M."/>
            <person name="Andrzejewski T.M."/>
            <person name="Davidsen T.M."/>
            <person name="Wayne K.J."/>
            <person name="Tettelin H."/>
            <person name="Glass J.I."/>
            <person name="Rusch D."/>
            <person name="Podicherti R."/>
            <person name="Tsui H.-C.T."/>
            <person name="Winkler M.E."/>
        </authorList>
    </citation>
    <scope>NUCLEOTIDE SEQUENCE</scope>
</reference>
<sequence>MKPNLLSICYISWSVGLHYVFSLLDVDESKVRIQKVFSV</sequence>
<gene>
    <name evidence="1" type="ORF">METZ01_LOCUS61900</name>
</gene>
<name>A0A381SYJ2_9ZZZZ</name>
<protein>
    <submittedName>
        <fullName evidence="1">Uncharacterized protein</fullName>
    </submittedName>
</protein>
<organism evidence="1">
    <name type="scientific">marine metagenome</name>
    <dbReference type="NCBI Taxonomy" id="408172"/>
    <lineage>
        <taxon>unclassified sequences</taxon>
        <taxon>metagenomes</taxon>
        <taxon>ecological metagenomes</taxon>
    </lineage>
</organism>
<proteinExistence type="predicted"/>
<dbReference type="EMBL" id="UINC01003762">
    <property type="protein sequence ID" value="SVA09046.1"/>
    <property type="molecule type" value="Genomic_DNA"/>
</dbReference>